<evidence type="ECO:0000313" key="2">
    <source>
        <dbReference type="EMBL" id="OJJ54606.1"/>
    </source>
</evidence>
<keyword evidence="3" id="KW-1185">Reference proteome</keyword>
<dbReference type="AlphaFoldDB" id="A0A1L9T597"/>
<dbReference type="EMBL" id="KV878594">
    <property type="protein sequence ID" value="OJJ54606.1"/>
    <property type="molecule type" value="Genomic_DNA"/>
</dbReference>
<protein>
    <submittedName>
        <fullName evidence="2">Uncharacterized protein</fullName>
    </submittedName>
</protein>
<keyword evidence="1" id="KW-1133">Transmembrane helix</keyword>
<keyword evidence="1" id="KW-0472">Membrane</keyword>
<dbReference type="VEuPathDB" id="FungiDB:ASPSYDRAFT_471152"/>
<sequence length="110" mass="12446">MHFCPSRSNRDLSTLMYMTISRLVPLTIRSLCLAPSIWAIFSGITWMPWVRIVLYSAYVEISRQLSTDSQQAPETSEFLLRSLPSSKRVSTSGHVAVPPVIHFSQSCSER</sequence>
<evidence type="ECO:0000256" key="1">
    <source>
        <dbReference type="SAM" id="Phobius"/>
    </source>
</evidence>
<name>A0A1L9T597_9EURO</name>
<organism evidence="2 3">
    <name type="scientific">Aspergillus sydowii CBS 593.65</name>
    <dbReference type="NCBI Taxonomy" id="1036612"/>
    <lineage>
        <taxon>Eukaryota</taxon>
        <taxon>Fungi</taxon>
        <taxon>Dikarya</taxon>
        <taxon>Ascomycota</taxon>
        <taxon>Pezizomycotina</taxon>
        <taxon>Eurotiomycetes</taxon>
        <taxon>Eurotiomycetidae</taxon>
        <taxon>Eurotiales</taxon>
        <taxon>Aspergillaceae</taxon>
        <taxon>Aspergillus</taxon>
        <taxon>Aspergillus subgen. Nidulantes</taxon>
    </lineage>
</organism>
<evidence type="ECO:0000313" key="3">
    <source>
        <dbReference type="Proteomes" id="UP000184356"/>
    </source>
</evidence>
<keyword evidence="1" id="KW-0812">Transmembrane</keyword>
<dbReference type="GeneID" id="63763442"/>
<dbReference type="Proteomes" id="UP000184356">
    <property type="component" value="Unassembled WGS sequence"/>
</dbReference>
<accession>A0A1L9T597</accession>
<feature type="transmembrane region" description="Helical" evidence="1">
    <location>
        <begin position="37"/>
        <end position="58"/>
    </location>
</feature>
<reference evidence="3" key="1">
    <citation type="journal article" date="2017" name="Genome Biol.">
        <title>Comparative genomics reveals high biological diversity and specific adaptations in the industrially and medically important fungal genus Aspergillus.</title>
        <authorList>
            <person name="de Vries R.P."/>
            <person name="Riley R."/>
            <person name="Wiebenga A."/>
            <person name="Aguilar-Osorio G."/>
            <person name="Amillis S."/>
            <person name="Uchima C.A."/>
            <person name="Anderluh G."/>
            <person name="Asadollahi M."/>
            <person name="Askin M."/>
            <person name="Barry K."/>
            <person name="Battaglia E."/>
            <person name="Bayram O."/>
            <person name="Benocci T."/>
            <person name="Braus-Stromeyer S.A."/>
            <person name="Caldana C."/>
            <person name="Canovas D."/>
            <person name="Cerqueira G.C."/>
            <person name="Chen F."/>
            <person name="Chen W."/>
            <person name="Choi C."/>
            <person name="Clum A."/>
            <person name="Dos Santos R.A."/>
            <person name="Damasio A.R."/>
            <person name="Diallinas G."/>
            <person name="Emri T."/>
            <person name="Fekete E."/>
            <person name="Flipphi M."/>
            <person name="Freyberg S."/>
            <person name="Gallo A."/>
            <person name="Gournas C."/>
            <person name="Habgood R."/>
            <person name="Hainaut M."/>
            <person name="Harispe M.L."/>
            <person name="Henrissat B."/>
            <person name="Hilden K.S."/>
            <person name="Hope R."/>
            <person name="Hossain A."/>
            <person name="Karabika E."/>
            <person name="Karaffa L."/>
            <person name="Karanyi Z."/>
            <person name="Krasevec N."/>
            <person name="Kuo A."/>
            <person name="Kusch H."/>
            <person name="LaButti K."/>
            <person name="Lagendijk E.L."/>
            <person name="Lapidus A."/>
            <person name="Levasseur A."/>
            <person name="Lindquist E."/>
            <person name="Lipzen A."/>
            <person name="Logrieco A.F."/>
            <person name="MacCabe A."/>
            <person name="Maekelae M.R."/>
            <person name="Malavazi I."/>
            <person name="Melin P."/>
            <person name="Meyer V."/>
            <person name="Mielnichuk N."/>
            <person name="Miskei M."/>
            <person name="Molnar A.P."/>
            <person name="Mule G."/>
            <person name="Ngan C.Y."/>
            <person name="Orejas M."/>
            <person name="Orosz E."/>
            <person name="Ouedraogo J.P."/>
            <person name="Overkamp K.M."/>
            <person name="Park H.-S."/>
            <person name="Perrone G."/>
            <person name="Piumi F."/>
            <person name="Punt P.J."/>
            <person name="Ram A.F."/>
            <person name="Ramon A."/>
            <person name="Rauscher S."/>
            <person name="Record E."/>
            <person name="Riano-Pachon D.M."/>
            <person name="Robert V."/>
            <person name="Roehrig J."/>
            <person name="Ruller R."/>
            <person name="Salamov A."/>
            <person name="Salih N.S."/>
            <person name="Samson R.A."/>
            <person name="Sandor E."/>
            <person name="Sanguinetti M."/>
            <person name="Schuetze T."/>
            <person name="Sepcic K."/>
            <person name="Shelest E."/>
            <person name="Sherlock G."/>
            <person name="Sophianopoulou V."/>
            <person name="Squina F.M."/>
            <person name="Sun H."/>
            <person name="Susca A."/>
            <person name="Todd R.B."/>
            <person name="Tsang A."/>
            <person name="Unkles S.E."/>
            <person name="van de Wiele N."/>
            <person name="van Rossen-Uffink D."/>
            <person name="Oliveira J.V."/>
            <person name="Vesth T.C."/>
            <person name="Visser J."/>
            <person name="Yu J.-H."/>
            <person name="Zhou M."/>
            <person name="Andersen M.R."/>
            <person name="Archer D.B."/>
            <person name="Baker S.E."/>
            <person name="Benoit I."/>
            <person name="Brakhage A.A."/>
            <person name="Braus G.H."/>
            <person name="Fischer R."/>
            <person name="Frisvad J.C."/>
            <person name="Goldman G.H."/>
            <person name="Houbraken J."/>
            <person name="Oakley B."/>
            <person name="Pocsi I."/>
            <person name="Scazzocchio C."/>
            <person name="Seiboth B."/>
            <person name="vanKuyk P.A."/>
            <person name="Wortman J."/>
            <person name="Dyer P.S."/>
            <person name="Grigoriev I.V."/>
        </authorList>
    </citation>
    <scope>NUCLEOTIDE SEQUENCE [LARGE SCALE GENOMIC DNA]</scope>
    <source>
        <strain evidence="3">CBS 593.65</strain>
    </source>
</reference>
<dbReference type="RefSeq" id="XP_040698412.1">
    <property type="nucleotide sequence ID" value="XM_040847369.1"/>
</dbReference>
<proteinExistence type="predicted"/>
<gene>
    <name evidence="2" type="ORF">ASPSYDRAFT_471152</name>
</gene>